<dbReference type="SUPFAM" id="SSF49764">
    <property type="entry name" value="HSP20-like chaperones"/>
    <property type="match status" value="1"/>
</dbReference>
<dbReference type="InterPro" id="IPR008978">
    <property type="entry name" value="HSP20-like_chaperone"/>
</dbReference>
<sequence>MIARSLLADLPKFFVGFDRLEQDFFASADSSYPRYNIVQTGEHGYRIEMAVPGWDRKDLEISLFKNVLSVKGIRKQVENPDETYAYKGLSGKQFTRDFKVGDYISIQKAYLERGLLCLDLVQDLPESERPVTITID</sequence>
<dbReference type="EMBL" id="UINC01021633">
    <property type="protein sequence ID" value="SVA89594.1"/>
    <property type="molecule type" value="Genomic_DNA"/>
</dbReference>
<dbReference type="InterPro" id="IPR002068">
    <property type="entry name" value="A-crystallin/Hsp20_dom"/>
</dbReference>
<feature type="domain" description="SHSP" evidence="1">
    <location>
        <begin position="26"/>
        <end position="136"/>
    </location>
</feature>
<dbReference type="AlphaFoldDB" id="A0A381ZKC1"/>
<organism evidence="2">
    <name type="scientific">marine metagenome</name>
    <dbReference type="NCBI Taxonomy" id="408172"/>
    <lineage>
        <taxon>unclassified sequences</taxon>
        <taxon>metagenomes</taxon>
        <taxon>ecological metagenomes</taxon>
    </lineage>
</organism>
<proteinExistence type="predicted"/>
<gene>
    <name evidence="2" type="ORF">METZ01_LOCUS142448</name>
</gene>
<dbReference type="PROSITE" id="PS01031">
    <property type="entry name" value="SHSP"/>
    <property type="match status" value="1"/>
</dbReference>
<dbReference type="Pfam" id="PF00011">
    <property type="entry name" value="HSP20"/>
    <property type="match status" value="1"/>
</dbReference>
<dbReference type="Gene3D" id="2.60.40.790">
    <property type="match status" value="1"/>
</dbReference>
<reference evidence="2" key="1">
    <citation type="submission" date="2018-05" db="EMBL/GenBank/DDBJ databases">
        <authorList>
            <person name="Lanie J.A."/>
            <person name="Ng W.-L."/>
            <person name="Kazmierczak K.M."/>
            <person name="Andrzejewski T.M."/>
            <person name="Davidsen T.M."/>
            <person name="Wayne K.J."/>
            <person name="Tettelin H."/>
            <person name="Glass J.I."/>
            <person name="Rusch D."/>
            <person name="Podicherti R."/>
            <person name="Tsui H.-C.T."/>
            <person name="Winkler M.E."/>
        </authorList>
    </citation>
    <scope>NUCLEOTIDE SEQUENCE</scope>
</reference>
<dbReference type="PANTHER" id="PTHR47062">
    <property type="match status" value="1"/>
</dbReference>
<name>A0A381ZKC1_9ZZZZ</name>
<evidence type="ECO:0000259" key="1">
    <source>
        <dbReference type="PROSITE" id="PS01031"/>
    </source>
</evidence>
<evidence type="ECO:0000313" key="2">
    <source>
        <dbReference type="EMBL" id="SVA89594.1"/>
    </source>
</evidence>
<protein>
    <recommendedName>
        <fullName evidence="1">SHSP domain-containing protein</fullName>
    </recommendedName>
</protein>
<accession>A0A381ZKC1</accession>
<dbReference type="PANTHER" id="PTHR47062:SF1">
    <property type="entry name" value="SMALL HEAT SHOCK PROTEIN IBPA"/>
    <property type="match status" value="1"/>
</dbReference>